<dbReference type="PANTHER" id="PTHR11638:SF175">
    <property type="entry name" value="ATP-DEPENDENT CLP PROTEASE, ATP-BINDING SUBUNIT CLPC"/>
    <property type="match status" value="1"/>
</dbReference>
<dbReference type="AlphaFoldDB" id="A0A2H0WXY1"/>
<dbReference type="GO" id="GO:0005737">
    <property type="term" value="C:cytoplasm"/>
    <property type="evidence" value="ECO:0007669"/>
    <property type="project" value="TreeGrafter"/>
</dbReference>
<evidence type="ECO:0000256" key="3">
    <source>
        <dbReference type="ARBA" id="ARBA00023186"/>
    </source>
</evidence>
<keyword evidence="2" id="KW-0067">ATP-binding</keyword>
<dbReference type="PRINTS" id="PR00300">
    <property type="entry name" value="CLPPROTEASEA"/>
</dbReference>
<dbReference type="GO" id="GO:0016887">
    <property type="term" value="F:ATP hydrolysis activity"/>
    <property type="evidence" value="ECO:0007669"/>
    <property type="project" value="InterPro"/>
</dbReference>
<dbReference type="SUPFAM" id="SSF52540">
    <property type="entry name" value="P-loop containing nucleoside triphosphate hydrolases"/>
    <property type="match status" value="2"/>
</dbReference>
<dbReference type="Gene3D" id="1.10.8.60">
    <property type="match status" value="2"/>
</dbReference>
<dbReference type="InterPro" id="IPR019489">
    <property type="entry name" value="Clp_ATPase_C"/>
</dbReference>
<dbReference type="InterPro" id="IPR050130">
    <property type="entry name" value="ClpA_ClpB"/>
</dbReference>
<dbReference type="InterPro" id="IPR003593">
    <property type="entry name" value="AAA+_ATPase"/>
</dbReference>
<evidence type="ECO:0000313" key="7">
    <source>
        <dbReference type="EMBL" id="PIS17477.1"/>
    </source>
</evidence>
<dbReference type="Pfam" id="PF10431">
    <property type="entry name" value="ClpB_D2-small"/>
    <property type="match status" value="1"/>
</dbReference>
<protein>
    <recommendedName>
        <fullName evidence="9">Clp R domain-containing protein</fullName>
    </recommendedName>
</protein>
<feature type="domain" description="AAA+ ATPase" evidence="5">
    <location>
        <begin position="551"/>
        <end position="718"/>
    </location>
</feature>
<organism evidence="7 8">
    <name type="scientific">Candidatus Nealsonbacteria bacterium CG09_land_8_20_14_0_10_42_14</name>
    <dbReference type="NCBI Taxonomy" id="1974707"/>
    <lineage>
        <taxon>Bacteria</taxon>
        <taxon>Candidatus Nealsoniibacteriota</taxon>
    </lineage>
</organism>
<dbReference type="SMART" id="SM01086">
    <property type="entry name" value="ClpB_D2-small"/>
    <property type="match status" value="1"/>
</dbReference>
<evidence type="ECO:0000259" key="5">
    <source>
        <dbReference type="SMART" id="SM00382"/>
    </source>
</evidence>
<keyword evidence="1" id="KW-0547">Nucleotide-binding</keyword>
<feature type="domain" description="AAA+ ATPase" evidence="5">
    <location>
        <begin position="274"/>
        <end position="418"/>
    </location>
</feature>
<evidence type="ECO:0000313" key="8">
    <source>
        <dbReference type="Proteomes" id="UP000229675"/>
    </source>
</evidence>
<dbReference type="Gene3D" id="3.40.50.300">
    <property type="entry name" value="P-loop containing nucleotide triphosphate hydrolases"/>
    <property type="match status" value="2"/>
</dbReference>
<dbReference type="Pfam" id="PF07724">
    <property type="entry name" value="AAA_2"/>
    <property type="match status" value="1"/>
</dbReference>
<keyword evidence="3" id="KW-0143">Chaperone</keyword>
<dbReference type="SMART" id="SM00382">
    <property type="entry name" value="AAA"/>
    <property type="match status" value="2"/>
</dbReference>
<dbReference type="Pfam" id="PF17871">
    <property type="entry name" value="AAA_lid_9"/>
    <property type="match status" value="1"/>
</dbReference>
<feature type="domain" description="Clp ATPase C-terminal" evidence="6">
    <location>
        <begin position="717"/>
        <end position="802"/>
    </location>
</feature>
<dbReference type="GO" id="GO:0005524">
    <property type="term" value="F:ATP binding"/>
    <property type="evidence" value="ECO:0007669"/>
    <property type="project" value="UniProtKB-KW"/>
</dbReference>
<dbReference type="InterPro" id="IPR003959">
    <property type="entry name" value="ATPase_AAA_core"/>
</dbReference>
<proteinExistence type="predicted"/>
<reference evidence="8" key="1">
    <citation type="submission" date="2017-09" db="EMBL/GenBank/DDBJ databases">
        <title>Depth-based differentiation of microbial function through sediment-hosted aquifers and enrichment of novel symbionts in the deep terrestrial subsurface.</title>
        <authorList>
            <person name="Probst A.J."/>
            <person name="Ladd B."/>
            <person name="Jarett J.K."/>
            <person name="Geller-Mcgrath D.E."/>
            <person name="Sieber C.M.K."/>
            <person name="Emerson J.B."/>
            <person name="Anantharaman K."/>
            <person name="Thomas B.C."/>
            <person name="Malmstrom R."/>
            <person name="Stieglmeier M."/>
            <person name="Klingl A."/>
            <person name="Woyke T."/>
            <person name="Ryan C.M."/>
            <person name="Banfield J.F."/>
        </authorList>
    </citation>
    <scope>NUCLEOTIDE SEQUENCE [LARGE SCALE GENOMIC DNA]</scope>
</reference>
<accession>A0A2H0WXY1</accession>
<feature type="transmembrane region" description="Helical" evidence="4">
    <location>
        <begin position="35"/>
        <end position="52"/>
    </location>
</feature>
<gene>
    <name evidence="7" type="ORF">COT59_00455</name>
</gene>
<keyword evidence="4" id="KW-0472">Membrane</keyword>
<sequence>MDSKFYFDLKKARIYQVVKWLGNPVFVLLRPLQKLFFALFVIVSLLFFYGFLTESFPEKSNSFLLGLTMISLTLAVGLRFKIAFFNQKLKNPPLSASDNLAEFLDFEAARAVRRGKLEEVKLNFVFSRVLLDFQEIKKIKIDFQPEIILAAKNVAQKKKKEKIGIGDLLVALFQGEPAFKKILVSNNLRVEDIENLTWWLESLEKTISERKKWWQYHNLMKKGTLAKEWTAGYTLTLDKYSTDWTEIAKRQKFPEIIGHGKEIEQTERILGRREYNNVLLVGEPGVGRKGIVQGLVRKSVLGESLPDVNYKRVLGLDMPGLLAGLSDIEAIEAILDKIFQEAISAGNVVLVIDEFHNFISVKPGPGRIDISGIISSYLHLPEFQIVAVTTYAGLHKNLEQNPSILSLFEKVEVSEVSERETMMILENLVLSLEQKYKLFCSYPALREIVTMCRRFLPSLPFPKKAIDLLDEVMIYVKKSTRDKVVLPEHVAKIITEKTQVPVGEMEVKEKEVLLNLEKLIHQRIINQEEAVKEVSTALRRARAEVTVRKGPMGTFLFLGPTGVGKTETAKVLTQIYFGSEARIIRLDMSEFQDVKDIPRLIGSPGEEGLLTTQIIENPFSLILLDEIEKAHPNILNLFLQVLDEGFLTDGLGRKVDFKNSIIIATSNAGYQIILQALKEKTEWSGVKQKLLDYIFEQGTFRPEFINRFDAVVVFKPLSKENLLDIAELMLQSLKKNLQEKGIEFKITLPLKEKIVELGYDPTFGARAMRRVLQDKVENVLASALLSGELKRGDKAELDPPDFKLKINS</sequence>
<evidence type="ECO:0000256" key="4">
    <source>
        <dbReference type="SAM" id="Phobius"/>
    </source>
</evidence>
<keyword evidence="4" id="KW-1133">Transmembrane helix</keyword>
<name>A0A2H0WXY1_9BACT</name>
<evidence type="ECO:0000256" key="2">
    <source>
        <dbReference type="ARBA" id="ARBA00022840"/>
    </source>
</evidence>
<dbReference type="CDD" id="cd19499">
    <property type="entry name" value="RecA-like_ClpB_Hsp104-like"/>
    <property type="match status" value="1"/>
</dbReference>
<dbReference type="EMBL" id="PEZD01000011">
    <property type="protein sequence ID" value="PIS17477.1"/>
    <property type="molecule type" value="Genomic_DNA"/>
</dbReference>
<dbReference type="CDD" id="cd00009">
    <property type="entry name" value="AAA"/>
    <property type="match status" value="1"/>
</dbReference>
<evidence type="ECO:0000259" key="6">
    <source>
        <dbReference type="SMART" id="SM01086"/>
    </source>
</evidence>
<dbReference type="Proteomes" id="UP000229675">
    <property type="component" value="Unassembled WGS sequence"/>
</dbReference>
<dbReference type="GO" id="GO:0034605">
    <property type="term" value="P:cellular response to heat"/>
    <property type="evidence" value="ECO:0007669"/>
    <property type="project" value="TreeGrafter"/>
</dbReference>
<dbReference type="InterPro" id="IPR027417">
    <property type="entry name" value="P-loop_NTPase"/>
</dbReference>
<dbReference type="PANTHER" id="PTHR11638">
    <property type="entry name" value="ATP-DEPENDENT CLP PROTEASE"/>
    <property type="match status" value="1"/>
</dbReference>
<comment type="caution">
    <text evidence="7">The sequence shown here is derived from an EMBL/GenBank/DDBJ whole genome shotgun (WGS) entry which is preliminary data.</text>
</comment>
<evidence type="ECO:0000256" key="1">
    <source>
        <dbReference type="ARBA" id="ARBA00022741"/>
    </source>
</evidence>
<keyword evidence="4" id="KW-0812">Transmembrane</keyword>
<feature type="transmembrane region" description="Helical" evidence="4">
    <location>
        <begin position="64"/>
        <end position="85"/>
    </location>
</feature>
<evidence type="ECO:0008006" key="9">
    <source>
        <dbReference type="Google" id="ProtNLM"/>
    </source>
</evidence>
<dbReference type="InterPro" id="IPR041546">
    <property type="entry name" value="ClpA/ClpB_AAA_lid"/>
</dbReference>
<dbReference type="InterPro" id="IPR001270">
    <property type="entry name" value="ClpA/B"/>
</dbReference>